<feature type="compositionally biased region" description="Acidic residues" evidence="1">
    <location>
        <begin position="8"/>
        <end position="18"/>
    </location>
</feature>
<protein>
    <submittedName>
        <fullName evidence="2">Uncharacterized protein</fullName>
    </submittedName>
</protein>
<proteinExistence type="predicted"/>
<evidence type="ECO:0000256" key="1">
    <source>
        <dbReference type="SAM" id="MobiDB-lite"/>
    </source>
</evidence>
<reference evidence="2 3" key="2">
    <citation type="journal article" date="2012" name="PLoS Pathog.">
        <title>Diverse lifestyles and strategies of plant pathogenesis encoded in the genomes of eighteen Dothideomycetes fungi.</title>
        <authorList>
            <person name="Ohm R.A."/>
            <person name="Feau N."/>
            <person name="Henrissat B."/>
            <person name="Schoch C.L."/>
            <person name="Horwitz B.A."/>
            <person name="Barry K.W."/>
            <person name="Condon B.J."/>
            <person name="Copeland A.C."/>
            <person name="Dhillon B."/>
            <person name="Glaser F."/>
            <person name="Hesse C.N."/>
            <person name="Kosti I."/>
            <person name="LaButti K."/>
            <person name="Lindquist E.A."/>
            <person name="Lucas S."/>
            <person name="Salamov A.A."/>
            <person name="Bradshaw R.E."/>
            <person name="Ciuffetti L."/>
            <person name="Hamelin R.C."/>
            <person name="Kema G.H.J."/>
            <person name="Lawrence C."/>
            <person name="Scott J.A."/>
            <person name="Spatafora J.W."/>
            <person name="Turgeon B.G."/>
            <person name="de Wit P.J.G.M."/>
            <person name="Zhong S."/>
            <person name="Goodwin S.B."/>
            <person name="Grigoriev I.V."/>
        </authorList>
    </citation>
    <scope>NUCLEOTIDE SEQUENCE [LARGE SCALE GENOMIC DNA]</scope>
    <source>
        <strain evidence="3">NZE10 / CBS 128990</strain>
    </source>
</reference>
<accession>N1PI68</accession>
<gene>
    <name evidence="2" type="ORF">DOTSEDRAFT_47243</name>
</gene>
<evidence type="ECO:0000313" key="3">
    <source>
        <dbReference type="Proteomes" id="UP000016933"/>
    </source>
</evidence>
<keyword evidence="3" id="KW-1185">Reference proteome</keyword>
<name>N1PI68_DOTSN</name>
<dbReference type="OrthoDB" id="412788at2759"/>
<dbReference type="HOGENOM" id="CLU_2740004_0_0_1"/>
<organism evidence="2 3">
    <name type="scientific">Dothistroma septosporum (strain NZE10 / CBS 128990)</name>
    <name type="common">Red band needle blight fungus</name>
    <name type="synonym">Mycosphaerella pini</name>
    <dbReference type="NCBI Taxonomy" id="675120"/>
    <lineage>
        <taxon>Eukaryota</taxon>
        <taxon>Fungi</taxon>
        <taxon>Dikarya</taxon>
        <taxon>Ascomycota</taxon>
        <taxon>Pezizomycotina</taxon>
        <taxon>Dothideomycetes</taxon>
        <taxon>Dothideomycetidae</taxon>
        <taxon>Mycosphaerellales</taxon>
        <taxon>Mycosphaerellaceae</taxon>
        <taxon>Dothistroma</taxon>
    </lineage>
</organism>
<reference evidence="3" key="1">
    <citation type="journal article" date="2012" name="PLoS Genet.">
        <title>The genomes of the fungal plant pathogens Cladosporium fulvum and Dothistroma septosporum reveal adaptation to different hosts and lifestyles but also signatures of common ancestry.</title>
        <authorList>
            <person name="de Wit P.J.G.M."/>
            <person name="van der Burgt A."/>
            <person name="Oekmen B."/>
            <person name="Stergiopoulos I."/>
            <person name="Abd-Elsalam K.A."/>
            <person name="Aerts A.L."/>
            <person name="Bahkali A.H."/>
            <person name="Beenen H.G."/>
            <person name="Chettri P."/>
            <person name="Cox M.P."/>
            <person name="Datema E."/>
            <person name="de Vries R.P."/>
            <person name="Dhillon B."/>
            <person name="Ganley A.R."/>
            <person name="Griffiths S.A."/>
            <person name="Guo Y."/>
            <person name="Hamelin R.C."/>
            <person name="Henrissat B."/>
            <person name="Kabir M.S."/>
            <person name="Jashni M.K."/>
            <person name="Kema G."/>
            <person name="Klaubauf S."/>
            <person name="Lapidus A."/>
            <person name="Levasseur A."/>
            <person name="Lindquist E."/>
            <person name="Mehrabi R."/>
            <person name="Ohm R.A."/>
            <person name="Owen T.J."/>
            <person name="Salamov A."/>
            <person name="Schwelm A."/>
            <person name="Schijlen E."/>
            <person name="Sun H."/>
            <person name="van den Burg H.A."/>
            <person name="van Ham R.C.H.J."/>
            <person name="Zhang S."/>
            <person name="Goodwin S.B."/>
            <person name="Grigoriev I.V."/>
            <person name="Collemare J."/>
            <person name="Bradshaw R.E."/>
        </authorList>
    </citation>
    <scope>NUCLEOTIDE SEQUENCE [LARGE SCALE GENOMIC DNA]</scope>
    <source>
        <strain evidence="3">NZE10 / CBS 128990</strain>
    </source>
</reference>
<sequence length="71" mass="8599">MSPKPFNEWEDEYASEPEDDRRQPWEYNLMKTNQWPGPWKEWQPSENAPWAKPWIEWMCTYSQGAHPTQGS</sequence>
<evidence type="ECO:0000313" key="2">
    <source>
        <dbReference type="EMBL" id="EME41016.1"/>
    </source>
</evidence>
<feature type="region of interest" description="Disordered" evidence="1">
    <location>
        <begin position="1"/>
        <end position="22"/>
    </location>
</feature>
<dbReference type="EMBL" id="KB446543">
    <property type="protein sequence ID" value="EME41016.1"/>
    <property type="molecule type" value="Genomic_DNA"/>
</dbReference>
<dbReference type="Proteomes" id="UP000016933">
    <property type="component" value="Unassembled WGS sequence"/>
</dbReference>
<dbReference type="AlphaFoldDB" id="N1PI68"/>